<evidence type="ECO:0000256" key="1">
    <source>
        <dbReference type="ARBA" id="ARBA00001957"/>
    </source>
</evidence>
<feature type="compositionally biased region" description="Low complexity" evidence="4">
    <location>
        <begin position="1065"/>
        <end position="1085"/>
    </location>
</feature>
<dbReference type="PANTHER" id="PTHR45527:SF1">
    <property type="entry name" value="FATTY ACID SYNTHASE"/>
    <property type="match status" value="1"/>
</dbReference>
<comment type="cofactor">
    <cofactor evidence="1">
        <name>pantetheine 4'-phosphate</name>
        <dbReference type="ChEBI" id="CHEBI:47942"/>
    </cofactor>
</comment>
<dbReference type="InterPro" id="IPR001242">
    <property type="entry name" value="Condensation_dom"/>
</dbReference>
<dbReference type="FunFam" id="3.40.50.12780:FF:000012">
    <property type="entry name" value="Non-ribosomal peptide synthetase"/>
    <property type="match status" value="1"/>
</dbReference>
<dbReference type="InterPro" id="IPR045851">
    <property type="entry name" value="AMP-bd_C_sf"/>
</dbReference>
<feature type="compositionally biased region" description="Low complexity" evidence="4">
    <location>
        <begin position="1918"/>
        <end position="1936"/>
    </location>
</feature>
<dbReference type="PROSITE" id="PS00012">
    <property type="entry name" value="PHOSPHOPANTETHEINE"/>
    <property type="match status" value="1"/>
</dbReference>
<evidence type="ECO:0000256" key="3">
    <source>
        <dbReference type="ARBA" id="ARBA00022553"/>
    </source>
</evidence>
<dbReference type="Pfam" id="PF00668">
    <property type="entry name" value="Condensation"/>
    <property type="match status" value="1"/>
</dbReference>
<dbReference type="Gene3D" id="1.10.1200.10">
    <property type="entry name" value="ACP-like"/>
    <property type="match status" value="2"/>
</dbReference>
<organism evidence="6 7">
    <name type="scientific">Actinacidiphila reveromycinica</name>
    <dbReference type="NCBI Taxonomy" id="659352"/>
    <lineage>
        <taxon>Bacteria</taxon>
        <taxon>Bacillati</taxon>
        <taxon>Actinomycetota</taxon>
        <taxon>Actinomycetes</taxon>
        <taxon>Kitasatosporales</taxon>
        <taxon>Streptomycetaceae</taxon>
        <taxon>Actinacidiphila</taxon>
    </lineage>
</organism>
<feature type="region of interest" description="Disordered" evidence="4">
    <location>
        <begin position="320"/>
        <end position="369"/>
    </location>
</feature>
<feature type="region of interest" description="Disordered" evidence="4">
    <location>
        <begin position="1"/>
        <end position="21"/>
    </location>
</feature>
<protein>
    <submittedName>
        <fullName evidence="6">Putative non-ribosomal peptide synthetase</fullName>
    </submittedName>
</protein>
<gene>
    <name evidence="6" type="ORF">RVR_9569</name>
</gene>
<reference evidence="6 7" key="1">
    <citation type="journal article" date="2010" name="J. Bacteriol.">
        <title>Biochemical characterization of a novel indole prenyltransferase from Streptomyces sp. SN-593.</title>
        <authorList>
            <person name="Takahashi S."/>
            <person name="Takagi H."/>
            <person name="Toyoda A."/>
            <person name="Uramoto M."/>
            <person name="Nogawa T."/>
            <person name="Ueki M."/>
            <person name="Sakaki Y."/>
            <person name="Osada H."/>
        </authorList>
    </citation>
    <scope>NUCLEOTIDE SEQUENCE [LARGE SCALE GENOMIC DNA]</scope>
    <source>
        <strain evidence="6 7">SN-593</strain>
    </source>
</reference>
<dbReference type="GO" id="GO:0017000">
    <property type="term" value="P:antibiotic biosynthetic process"/>
    <property type="evidence" value="ECO:0007669"/>
    <property type="project" value="UniProtKB-ARBA"/>
</dbReference>
<dbReference type="InterPro" id="IPR042099">
    <property type="entry name" value="ANL_N_sf"/>
</dbReference>
<keyword evidence="3" id="KW-0597">Phosphoprotein</keyword>
<dbReference type="InterPro" id="IPR023213">
    <property type="entry name" value="CAT-like_dom_sf"/>
</dbReference>
<feature type="compositionally biased region" description="Low complexity" evidence="4">
    <location>
        <begin position="328"/>
        <end position="348"/>
    </location>
</feature>
<dbReference type="KEGG" id="arev:RVR_9569"/>
<dbReference type="Gene3D" id="3.40.50.980">
    <property type="match status" value="2"/>
</dbReference>
<reference evidence="6 7" key="4">
    <citation type="journal article" date="2020" name="Sci. Rep.">
        <title>beta-carboline chemical signals induce reveromycin production through a LuxR family regulator in Streptomyces sp. SN-593.</title>
        <authorList>
            <person name="Panthee S."/>
            <person name="Kito N."/>
            <person name="Hayashi T."/>
            <person name="Shimizu T."/>
            <person name="Ishikawa J."/>
            <person name="Hamamoto H."/>
            <person name="Osada H."/>
            <person name="Takahashi S."/>
        </authorList>
    </citation>
    <scope>NUCLEOTIDE SEQUENCE [LARGE SCALE GENOMIC DNA]</scope>
    <source>
        <strain evidence="6 7">SN-593</strain>
    </source>
</reference>
<reference evidence="6 7" key="2">
    <citation type="journal article" date="2011" name="J. Antibiot.">
        <title>Furaquinocins I and J: novel polyketide isoprenoid hybrid compounds from Streptomyces reveromyceticus SN-593.</title>
        <authorList>
            <person name="Panthee S."/>
            <person name="Takahashi S."/>
            <person name="Takagi H."/>
            <person name="Nogawa T."/>
            <person name="Oowada E."/>
            <person name="Uramoto M."/>
            <person name="Osada H."/>
        </authorList>
    </citation>
    <scope>NUCLEOTIDE SEQUENCE [LARGE SCALE GENOMIC DNA]</scope>
    <source>
        <strain evidence="6 7">SN-593</strain>
    </source>
</reference>
<dbReference type="Gene3D" id="3.30.559.30">
    <property type="entry name" value="Nonribosomal peptide synthetase, condensation domain"/>
    <property type="match status" value="2"/>
</dbReference>
<dbReference type="Pfam" id="PF13193">
    <property type="entry name" value="AMP-binding_C"/>
    <property type="match status" value="2"/>
</dbReference>
<dbReference type="InterPro" id="IPR036736">
    <property type="entry name" value="ACP-like_sf"/>
</dbReference>
<feature type="region of interest" description="Disordered" evidence="4">
    <location>
        <begin position="1915"/>
        <end position="1950"/>
    </location>
</feature>
<evidence type="ECO:0000313" key="7">
    <source>
        <dbReference type="Proteomes" id="UP000595703"/>
    </source>
</evidence>
<dbReference type="InterPro" id="IPR025110">
    <property type="entry name" value="AMP-bd_C"/>
</dbReference>
<dbReference type="Pfam" id="PF00501">
    <property type="entry name" value="AMP-binding"/>
    <property type="match status" value="2"/>
</dbReference>
<dbReference type="PANTHER" id="PTHR45527">
    <property type="entry name" value="NONRIBOSOMAL PEPTIDE SYNTHETASE"/>
    <property type="match status" value="1"/>
</dbReference>
<name>A0A7U3VSP8_9ACTN</name>
<dbReference type="GO" id="GO:0044550">
    <property type="term" value="P:secondary metabolite biosynthetic process"/>
    <property type="evidence" value="ECO:0007669"/>
    <property type="project" value="TreeGrafter"/>
</dbReference>
<dbReference type="Pfam" id="PF00550">
    <property type="entry name" value="PP-binding"/>
    <property type="match status" value="2"/>
</dbReference>
<evidence type="ECO:0000313" key="6">
    <source>
        <dbReference type="EMBL" id="BBB01930.1"/>
    </source>
</evidence>
<dbReference type="InterPro" id="IPR009081">
    <property type="entry name" value="PP-bd_ACP"/>
</dbReference>
<evidence type="ECO:0000259" key="5">
    <source>
        <dbReference type="PROSITE" id="PS50075"/>
    </source>
</evidence>
<proteinExistence type="predicted"/>
<reference evidence="6 7" key="3">
    <citation type="journal article" date="2011" name="Nat. Chem. Biol.">
        <title>Reveromycin A biosynthesis uses RevG and RevJ for stereospecific spiroacetal formation.</title>
        <authorList>
            <person name="Takahashi S."/>
            <person name="Toyoda A."/>
            <person name="Sekiyama Y."/>
            <person name="Takagi H."/>
            <person name="Nogawa T."/>
            <person name="Uramoto M."/>
            <person name="Suzuki R."/>
            <person name="Koshino H."/>
            <person name="Kumano T."/>
            <person name="Panthee S."/>
            <person name="Dairi T."/>
            <person name="Ishikawa J."/>
            <person name="Ikeda H."/>
            <person name="Sakaki Y."/>
            <person name="Osada H."/>
        </authorList>
    </citation>
    <scope>NUCLEOTIDE SEQUENCE [LARGE SCALE GENOMIC DNA]</scope>
    <source>
        <strain evidence="6 7">SN-593</strain>
    </source>
</reference>
<dbReference type="NCBIfam" id="TIGR01733">
    <property type="entry name" value="AA-adenyl-dom"/>
    <property type="match status" value="2"/>
</dbReference>
<dbReference type="SUPFAM" id="SSF56801">
    <property type="entry name" value="Acetyl-CoA synthetase-like"/>
    <property type="match status" value="2"/>
</dbReference>
<dbReference type="Gene3D" id="3.30.300.30">
    <property type="match status" value="2"/>
</dbReference>
<feature type="compositionally biased region" description="Low complexity" evidence="4">
    <location>
        <begin position="727"/>
        <end position="761"/>
    </location>
</feature>
<accession>A0A7U3VSP8</accession>
<dbReference type="SUPFAM" id="SSF52777">
    <property type="entry name" value="CoA-dependent acyltransferases"/>
    <property type="match status" value="3"/>
</dbReference>
<sequence>MPTADRAPAGTDEGQLSFPALGAHVSVPTRRRGTHTAPGPSDPAELVAALALLLARHTDADTVTVGLVRREDGRWVLRPVRLDLSEPSWARALAAVRDQAAAAPSAAADRPLPAAVPPVVVVEGAPGAGETPEVRRAVRAAQVAVRTEPGGGDARWEHDADRHSTTDIARLAAQLRRVAAAGRAEPDLPVGAMDLLEEPERAEVLAASGPRTPSDGRDRLDLMFARQAARHPEHIAVTTAEGDLTYGRLDAWSRAVADALTRRGVGPGDRVAVRLPRSAALVAALLGVLRTGAAYVPLDPAQPAGRQRRITDAAQPAALLVPEGDDAPGPGTPVVSVPPLAAAPPAAGGTAGTGPLPAPDRAGGQDGPDAPAYVLFTSGSTGQPKGVEVRHTNVVRLFDTTRTLFAFGDRDVWLNAHNFGFDASVWEVYGALLHGGRLVIPDTATLRDPDALTGLVAREGVTMLALSPTAFEGFRDSAVAAGLRMPALRHLVLCAEALALGSLARWYEHLGDTPTRVCNMYGITETTVHSTHLPLTPADVRDPRRRIGRPLPDTALHVLDAQGRPVPFGVPGEICVGGPGVSGGYLRPPEDGRDPFLPDPFSARPGARMYRSGDKGRRLADGSVEYLGRFDHQVKIRGHRVELGEVEAAFLTLPGIRSARAWTVRRPGRPAVIAVAVVPAGDARPDTAQLRARAAERLPAYMVPAAVVAVPALPRTPNGKLDVAVLPDPFAEPSADSSAEPSGGPSGGPSAEPSADPSGGPEAADPALRAVRDAFREVLGLTGDVDAGFFALGGDSITALRLVALLRSAGHDASVADVYAHRTTRDLAAALSPRDRASDEDLRPFALLAGTDTARVPADAVDAMPATRLQQGMLLHSLLDGEHIYHDVLGYTVAGAPDEDTLRAALDAAVRRHPVLRTSFSTEGTDAPLQIVHPTARIPLHVRDLRALPEPERQDRMARWVQEERRTPFDWTVPGLLRVFAHRTDDDAWVLSLSVHHCILDGWSAATLVTELLAPDTAAPDRPEDADAPGHMARYGRLERAAESDAASLAYWRDYLRDAEPTSLPGDEAAAPGTAAPRTAPGGEPAADHAADHDVDTVTVAIPAEAVRALRELARAEGVPAKTAYLAAHTALLAHTCGRPEVLTGVVTSCRVEEEGGDRALGLFLNTLPLRVRGGDQTWRELLREVWLNESRSHPHRRVPFERVQAASAAARLAPTAFNYTDFHVYHRLAAAGVRLEATDYREATDFRLLLTVAEEPVGDRVTVTLAYDRAALGAEQAAAWGQRYADLVHLAGRDPDLPAVRALAERVAAEGAACELPATPPAAPYRPLTARVAERLLREPSAVAQSARGREQTCARLAVAVQHLRDDLAAAGVRPGQRVACFLQRGLDPLTALLGVWAAGAVYTPVDPALPEARQREMTARAGCVHAVRSQGVRAERVAWDGPQTVLGPAPAGGRADPAGWHAARPGEEAYVLFTSGSTGVPKAVAMPHRSIAALVAWQLDQPEFRTPSRIGQYAALSFDVSVQEMLTAAAGGGTLVVVPDEARRDAQALLEVLGREWVEVLFLPPAMLAQLGVGHRAFGTVPTALRAVLTAGEALVVTEEVRDLCRAGRIALVNQYGPTETHVAVAHRLTGDPADWPERPPIGRPVAGVAVSVRDPLGRPVPRGTPGELVIGGTAPALGYVDAAGTDPRTAERFTTSADGAPAYRTGDLVRWDGTVLDHLGRLDDQLQIRGFRIEPGEVAPRLLEHPAVTACAVIGEPGPGGALVLAAYLVADPALPAPTAADLTAHLRARLADHAVPARFTLLTRLPLTANGKLDRAALAADPSLRARAAEEPPDAALSATERRLLSAWQEVLGHPVASATVSFFDAGGTSLLLLPLYLTLRKSFADADLTLNDLFRFPTVRQFARYVDGDGRRQPAAAPRPGRVPAHMLAAARRSRSARGQEKTDE</sequence>
<keyword evidence="7" id="KW-1185">Reference proteome</keyword>
<dbReference type="GO" id="GO:0031177">
    <property type="term" value="F:phosphopantetheine binding"/>
    <property type="evidence" value="ECO:0007669"/>
    <property type="project" value="InterPro"/>
</dbReference>
<dbReference type="SUPFAM" id="SSF47336">
    <property type="entry name" value="ACP-like"/>
    <property type="match status" value="2"/>
</dbReference>
<dbReference type="SMART" id="SM00823">
    <property type="entry name" value="PKS_PP"/>
    <property type="match status" value="2"/>
</dbReference>
<dbReference type="InterPro" id="IPR000873">
    <property type="entry name" value="AMP-dep_synth/lig_dom"/>
</dbReference>
<feature type="region of interest" description="Disordered" evidence="4">
    <location>
        <begin position="724"/>
        <end position="765"/>
    </location>
</feature>
<feature type="domain" description="Carrier" evidence="5">
    <location>
        <begin position="1839"/>
        <end position="1915"/>
    </location>
</feature>
<dbReference type="Gene3D" id="3.40.50.12780">
    <property type="entry name" value="N-terminal domain of ligase-like"/>
    <property type="match status" value="1"/>
</dbReference>
<dbReference type="InterPro" id="IPR010071">
    <property type="entry name" value="AA_adenyl_dom"/>
</dbReference>
<dbReference type="CDD" id="cd05930">
    <property type="entry name" value="A_NRPS"/>
    <property type="match status" value="1"/>
</dbReference>
<keyword evidence="2" id="KW-0596">Phosphopantetheine</keyword>
<dbReference type="RefSeq" id="WP_202237799.1">
    <property type="nucleotide sequence ID" value="NZ_AP018365.1"/>
</dbReference>
<dbReference type="EMBL" id="AP018365">
    <property type="protein sequence ID" value="BBB01930.1"/>
    <property type="molecule type" value="Genomic_DNA"/>
</dbReference>
<dbReference type="InterPro" id="IPR006162">
    <property type="entry name" value="Ppantetheine_attach_site"/>
</dbReference>
<dbReference type="Gene3D" id="2.30.38.10">
    <property type="entry name" value="Luciferase, Domain 3"/>
    <property type="match status" value="1"/>
</dbReference>
<dbReference type="GO" id="GO:0005737">
    <property type="term" value="C:cytoplasm"/>
    <property type="evidence" value="ECO:0007669"/>
    <property type="project" value="TreeGrafter"/>
</dbReference>
<feature type="region of interest" description="Disordered" evidence="4">
    <location>
        <begin position="1062"/>
        <end position="1092"/>
    </location>
</feature>
<dbReference type="PROSITE" id="PS00455">
    <property type="entry name" value="AMP_BINDING"/>
    <property type="match status" value="2"/>
</dbReference>
<evidence type="ECO:0000256" key="2">
    <source>
        <dbReference type="ARBA" id="ARBA00022450"/>
    </source>
</evidence>
<dbReference type="InterPro" id="IPR020845">
    <property type="entry name" value="AMP-binding_CS"/>
</dbReference>
<dbReference type="Gene3D" id="3.30.559.10">
    <property type="entry name" value="Chloramphenicol acetyltransferase-like domain"/>
    <property type="match status" value="1"/>
</dbReference>
<dbReference type="GO" id="GO:0008610">
    <property type="term" value="P:lipid biosynthetic process"/>
    <property type="evidence" value="ECO:0007669"/>
    <property type="project" value="UniProtKB-ARBA"/>
</dbReference>
<dbReference type="PROSITE" id="PS50075">
    <property type="entry name" value="CARRIER"/>
    <property type="match status" value="2"/>
</dbReference>
<dbReference type="GO" id="GO:0043041">
    <property type="term" value="P:amino acid activation for nonribosomal peptide biosynthetic process"/>
    <property type="evidence" value="ECO:0007669"/>
    <property type="project" value="TreeGrafter"/>
</dbReference>
<dbReference type="InterPro" id="IPR020806">
    <property type="entry name" value="PKS_PP-bd"/>
</dbReference>
<dbReference type="Proteomes" id="UP000595703">
    <property type="component" value="Chromosome"/>
</dbReference>
<dbReference type="GO" id="GO:0003824">
    <property type="term" value="F:catalytic activity"/>
    <property type="evidence" value="ECO:0007669"/>
    <property type="project" value="InterPro"/>
</dbReference>
<evidence type="ECO:0000256" key="4">
    <source>
        <dbReference type="SAM" id="MobiDB-lite"/>
    </source>
</evidence>
<feature type="domain" description="Carrier" evidence="5">
    <location>
        <begin position="762"/>
        <end position="835"/>
    </location>
</feature>